<comment type="similarity">
    <text evidence="11">Belongs to the phosphatidylserine decarboxylase family. PSD-A subfamily.</text>
</comment>
<evidence type="ECO:0000313" key="14">
    <source>
        <dbReference type="Proteomes" id="UP000295325"/>
    </source>
</evidence>
<keyword evidence="8 11" id="KW-0456">Lyase</keyword>
<dbReference type="HAMAP" id="MF_00664">
    <property type="entry name" value="PS_decarb_PSD_A"/>
    <property type="match status" value="1"/>
</dbReference>
<evidence type="ECO:0000256" key="12">
    <source>
        <dbReference type="SAM" id="Phobius"/>
    </source>
</evidence>
<dbReference type="RefSeq" id="WP_133628069.1">
    <property type="nucleotide sequence ID" value="NZ_SOAZ01000010.1"/>
</dbReference>
<evidence type="ECO:0000256" key="4">
    <source>
        <dbReference type="ARBA" id="ARBA00023098"/>
    </source>
</evidence>
<comment type="subunit">
    <text evidence="11">Heterodimer of a large membrane-associated beta subunit and a small pyruvoyl-containing alpha subunit.</text>
</comment>
<keyword evidence="3 11" id="KW-0210">Decarboxylase</keyword>
<evidence type="ECO:0000313" key="13">
    <source>
        <dbReference type="EMBL" id="TDT60890.1"/>
    </source>
</evidence>
<evidence type="ECO:0000256" key="1">
    <source>
        <dbReference type="ARBA" id="ARBA00022475"/>
    </source>
</evidence>
<evidence type="ECO:0000256" key="3">
    <source>
        <dbReference type="ARBA" id="ARBA00022793"/>
    </source>
</evidence>
<gene>
    <name evidence="11" type="primary">psd</name>
    <name evidence="13" type="ORF">EDD71_1107</name>
</gene>
<dbReference type="OrthoDB" id="9790893at2"/>
<dbReference type="PANTHER" id="PTHR35809:SF1">
    <property type="entry name" value="ARCHAETIDYLSERINE DECARBOXYLASE PROENZYME-RELATED"/>
    <property type="match status" value="1"/>
</dbReference>
<reference evidence="13 14" key="1">
    <citation type="submission" date="2019-03" db="EMBL/GenBank/DDBJ databases">
        <title>Genomic Encyclopedia of Type Strains, Phase IV (KMG-IV): sequencing the most valuable type-strain genomes for metagenomic binning, comparative biology and taxonomic classification.</title>
        <authorList>
            <person name="Goeker M."/>
        </authorList>
    </citation>
    <scope>NUCLEOTIDE SEQUENCE [LARGE SCALE GENOMIC DNA]</scope>
    <source>
        <strain evidence="13 14">DSM 24455</strain>
    </source>
</reference>
<evidence type="ECO:0000256" key="5">
    <source>
        <dbReference type="ARBA" id="ARBA00023136"/>
    </source>
</evidence>
<feature type="modified residue" description="Pyruvic acid (Ser); by autocatalysis" evidence="11">
    <location>
        <position position="179"/>
    </location>
</feature>
<feature type="chain" id="PRO_5023280403" description="Phosphatidylserine decarboxylase alpha chain" evidence="11">
    <location>
        <begin position="179"/>
        <end position="210"/>
    </location>
</feature>
<keyword evidence="1 11" id="KW-1003">Cell membrane</keyword>
<accession>A0A4R7KP49</accession>
<comment type="caution">
    <text evidence="13">The sequence shown here is derived from an EMBL/GenBank/DDBJ whole genome shotgun (WGS) entry which is preliminary data.</text>
</comment>
<name>A0A4R7KP49_9CLOT</name>
<dbReference type="GO" id="GO:0004609">
    <property type="term" value="F:phosphatidylserine decarboxylase activity"/>
    <property type="evidence" value="ECO:0007669"/>
    <property type="project" value="UniProtKB-UniRule"/>
</dbReference>
<protein>
    <recommendedName>
        <fullName evidence="11">Phosphatidylserine decarboxylase proenzyme</fullName>
        <ecNumber evidence="11">4.1.1.65</ecNumber>
    </recommendedName>
    <component>
        <recommendedName>
            <fullName evidence="11">Phosphatidylserine decarboxylase alpha chain</fullName>
        </recommendedName>
    </component>
    <component>
        <recommendedName>
            <fullName evidence="11">Phosphatidylserine decarboxylase beta chain</fullName>
        </recommendedName>
    </component>
</protein>
<keyword evidence="7 11" id="KW-0594">Phospholipid biosynthesis</keyword>
<comment type="subcellular location">
    <subcellularLocation>
        <location evidence="11">Cell membrane</location>
        <topology evidence="11">Peripheral membrane protein</topology>
    </subcellularLocation>
</comment>
<keyword evidence="12" id="KW-0812">Transmembrane</keyword>
<dbReference type="PANTHER" id="PTHR35809">
    <property type="entry name" value="ARCHAETIDYLSERINE DECARBOXYLASE PROENZYME-RELATED"/>
    <property type="match status" value="1"/>
</dbReference>
<keyword evidence="10 11" id="KW-0670">Pyruvate</keyword>
<keyword evidence="12" id="KW-1133">Transmembrane helix</keyword>
<dbReference type="NCBIfam" id="NF003678">
    <property type="entry name" value="PRK05305.1-2"/>
    <property type="match status" value="1"/>
</dbReference>
<keyword evidence="5 11" id="KW-0472">Membrane</keyword>
<evidence type="ECO:0000256" key="9">
    <source>
        <dbReference type="ARBA" id="ARBA00023264"/>
    </source>
</evidence>
<comment type="cofactor">
    <cofactor evidence="11">
        <name>pyruvate</name>
        <dbReference type="ChEBI" id="CHEBI:15361"/>
    </cofactor>
    <text evidence="11">Binds 1 pyruvoyl group covalently per subunit.</text>
</comment>
<dbReference type="NCBIfam" id="NF003685">
    <property type="entry name" value="PRK05305.2-5"/>
    <property type="match status" value="1"/>
</dbReference>
<dbReference type="AlphaFoldDB" id="A0A4R7KP49"/>
<dbReference type="EMBL" id="SOAZ01000010">
    <property type="protein sequence ID" value="TDT60890.1"/>
    <property type="molecule type" value="Genomic_DNA"/>
</dbReference>
<dbReference type="Pfam" id="PF02666">
    <property type="entry name" value="PS_Dcarbxylase"/>
    <property type="match status" value="1"/>
</dbReference>
<dbReference type="UniPathway" id="UPA00558">
    <property type="reaction ID" value="UER00616"/>
</dbReference>
<keyword evidence="4 11" id="KW-0443">Lipid metabolism</keyword>
<feature type="transmembrane region" description="Helical" evidence="12">
    <location>
        <begin position="13"/>
        <end position="46"/>
    </location>
</feature>
<evidence type="ECO:0000256" key="6">
    <source>
        <dbReference type="ARBA" id="ARBA00023145"/>
    </source>
</evidence>
<keyword evidence="2 11" id="KW-0444">Lipid biosynthesis</keyword>
<comment type="PTM">
    <text evidence="11">Is synthesized initially as an inactive proenzyme. Formation of the active enzyme involves a self-maturation process in which the active site pyruvoyl group is generated from an internal serine residue via an autocatalytic post-translational modification. Two non-identical subunits are generated from the proenzyme in this reaction, and the pyruvate is formed at the N-terminus of the alpha chain, which is derived from the carboxyl end of the proenzyme. The post-translation cleavage follows an unusual pathway, termed non-hydrolytic serinolysis, in which the side chain hydroxyl group of the serine supplies its oxygen atom to form the C-terminus of the beta chain, while the remainder of the serine residue undergoes an oxidative deamination to produce ammonia and the pyruvoyl prosthetic group on the alpha chain.</text>
</comment>
<evidence type="ECO:0000256" key="10">
    <source>
        <dbReference type="ARBA" id="ARBA00023317"/>
    </source>
</evidence>
<evidence type="ECO:0000256" key="8">
    <source>
        <dbReference type="ARBA" id="ARBA00023239"/>
    </source>
</evidence>
<dbReference type="GO" id="GO:0005886">
    <property type="term" value="C:plasma membrane"/>
    <property type="evidence" value="ECO:0007669"/>
    <property type="project" value="UniProtKB-SubCell"/>
</dbReference>
<keyword evidence="9 11" id="KW-1208">Phospholipid metabolism</keyword>
<dbReference type="GO" id="GO:0006646">
    <property type="term" value="P:phosphatidylethanolamine biosynthetic process"/>
    <property type="evidence" value="ECO:0007669"/>
    <property type="project" value="UniProtKB-UniRule"/>
</dbReference>
<comment type="pathway">
    <text evidence="11">Phospholipid metabolism; phosphatidylethanolamine biosynthesis; phosphatidylethanolamine from CDP-diacylglycerol: step 2/2.</text>
</comment>
<proteinExistence type="inferred from homology"/>
<dbReference type="EC" id="4.1.1.65" evidence="11"/>
<evidence type="ECO:0000256" key="2">
    <source>
        <dbReference type="ARBA" id="ARBA00022516"/>
    </source>
</evidence>
<dbReference type="Proteomes" id="UP000295325">
    <property type="component" value="Unassembled WGS sequence"/>
</dbReference>
<feature type="chain" id="PRO_5023280402" description="Phosphatidylserine decarboxylase beta chain" evidence="11">
    <location>
        <begin position="1"/>
        <end position="178"/>
    </location>
</feature>
<dbReference type="InterPro" id="IPR003817">
    <property type="entry name" value="PS_Dcarbxylase"/>
</dbReference>
<feature type="active site" description="Schiff-base intermediate with substrate; via pyruvic acid" evidence="11">
    <location>
        <position position="179"/>
    </location>
</feature>
<organism evidence="13 14">
    <name type="scientific">Fonticella tunisiensis</name>
    <dbReference type="NCBI Taxonomy" id="1096341"/>
    <lineage>
        <taxon>Bacteria</taxon>
        <taxon>Bacillati</taxon>
        <taxon>Bacillota</taxon>
        <taxon>Clostridia</taxon>
        <taxon>Eubacteriales</taxon>
        <taxon>Clostridiaceae</taxon>
        <taxon>Fonticella</taxon>
    </lineage>
</organism>
<dbReference type="InterPro" id="IPR033175">
    <property type="entry name" value="PSD-A"/>
</dbReference>
<keyword evidence="14" id="KW-1185">Reference proteome</keyword>
<feature type="site" description="Cleavage (non-hydrolytic); by autocatalysis" evidence="11">
    <location>
        <begin position="178"/>
        <end position="179"/>
    </location>
</feature>
<evidence type="ECO:0000256" key="11">
    <source>
        <dbReference type="HAMAP-Rule" id="MF_00664"/>
    </source>
</evidence>
<sequence length="210" mass="23416">MARIPIRKESTPYIVFLAAIVLILYFLLPVLAIIPFILLLFVLFFFRDPDRIINYSKDTFLSPADGTIMDVSDIVEEAFIGGKAKKVTIFLSLFNVHVNRSPIDGKVTYAAYRPGKYLPAFKSHASELNERNSIGIENDVTKALVHQITGFVARRIVCWSKKGDVLKQGERFGLIKFGSCTELIVPDNVEIKVKKGDVVRGGITVIGVVK</sequence>
<comment type="catalytic activity">
    <reaction evidence="11">
        <text>a 1,2-diacyl-sn-glycero-3-phospho-L-serine + H(+) = a 1,2-diacyl-sn-glycero-3-phosphoethanolamine + CO2</text>
        <dbReference type="Rhea" id="RHEA:20828"/>
        <dbReference type="ChEBI" id="CHEBI:15378"/>
        <dbReference type="ChEBI" id="CHEBI:16526"/>
        <dbReference type="ChEBI" id="CHEBI:57262"/>
        <dbReference type="ChEBI" id="CHEBI:64612"/>
        <dbReference type="EC" id="4.1.1.65"/>
    </reaction>
</comment>
<comment type="function">
    <text evidence="11">Catalyzes the formation of phosphatidylethanolamine (PtdEtn) from phosphatidylserine (PtdSer).</text>
</comment>
<keyword evidence="6 11" id="KW-0865">Zymogen</keyword>
<evidence type="ECO:0000256" key="7">
    <source>
        <dbReference type="ARBA" id="ARBA00023209"/>
    </source>
</evidence>